<reference evidence="2" key="1">
    <citation type="journal article" date="2014" name="Front. Microbiol.">
        <title>High frequency of phylogenetically diverse reductive dehalogenase-homologous genes in deep subseafloor sedimentary metagenomes.</title>
        <authorList>
            <person name="Kawai M."/>
            <person name="Futagami T."/>
            <person name="Toyoda A."/>
            <person name="Takaki Y."/>
            <person name="Nishi S."/>
            <person name="Hori S."/>
            <person name="Arai W."/>
            <person name="Tsubouchi T."/>
            <person name="Morono Y."/>
            <person name="Uchiyama I."/>
            <person name="Ito T."/>
            <person name="Fujiyama A."/>
            <person name="Inagaki F."/>
            <person name="Takami H."/>
        </authorList>
    </citation>
    <scope>NUCLEOTIDE SEQUENCE</scope>
    <source>
        <strain evidence="2">Expedition CK06-06</strain>
    </source>
</reference>
<proteinExistence type="predicted"/>
<evidence type="ECO:0000313" key="2">
    <source>
        <dbReference type="EMBL" id="GAG06369.1"/>
    </source>
</evidence>
<accession>X0UKM9</accession>
<keyword evidence="1" id="KW-1133">Transmembrane helix</keyword>
<name>X0UKM9_9ZZZZ</name>
<feature type="transmembrane region" description="Helical" evidence="1">
    <location>
        <begin position="29"/>
        <end position="45"/>
    </location>
</feature>
<feature type="transmembrane region" description="Helical" evidence="1">
    <location>
        <begin position="57"/>
        <end position="78"/>
    </location>
</feature>
<feature type="transmembrane region" description="Helical" evidence="1">
    <location>
        <begin position="5"/>
        <end position="23"/>
    </location>
</feature>
<evidence type="ECO:0008006" key="3">
    <source>
        <dbReference type="Google" id="ProtNLM"/>
    </source>
</evidence>
<protein>
    <recommendedName>
        <fullName evidence="3">Membrane transporter protein</fullName>
    </recommendedName>
</protein>
<sequence length="79" mass="8400">GFIGTLYLIGAIVLLVMLTGFRVMGPAELAASALATLPLLAGMFLGRRLRDSVSQALFRRGLLMTVMVIGANLLIRAII</sequence>
<dbReference type="AlphaFoldDB" id="X0UKM9"/>
<evidence type="ECO:0000256" key="1">
    <source>
        <dbReference type="SAM" id="Phobius"/>
    </source>
</evidence>
<dbReference type="EMBL" id="BARS01025634">
    <property type="protein sequence ID" value="GAG06369.1"/>
    <property type="molecule type" value="Genomic_DNA"/>
</dbReference>
<keyword evidence="1" id="KW-0812">Transmembrane</keyword>
<comment type="caution">
    <text evidence="2">The sequence shown here is derived from an EMBL/GenBank/DDBJ whole genome shotgun (WGS) entry which is preliminary data.</text>
</comment>
<keyword evidence="1" id="KW-0472">Membrane</keyword>
<feature type="non-terminal residue" evidence="2">
    <location>
        <position position="1"/>
    </location>
</feature>
<gene>
    <name evidence="2" type="ORF">S01H1_40478</name>
</gene>
<organism evidence="2">
    <name type="scientific">marine sediment metagenome</name>
    <dbReference type="NCBI Taxonomy" id="412755"/>
    <lineage>
        <taxon>unclassified sequences</taxon>
        <taxon>metagenomes</taxon>
        <taxon>ecological metagenomes</taxon>
    </lineage>
</organism>